<comment type="caution">
    <text evidence="1">The sequence shown here is derived from an EMBL/GenBank/DDBJ whole genome shotgun (WGS) entry which is preliminary data.</text>
</comment>
<accession>A0A4R2BLJ8</accession>
<dbReference type="Pfam" id="PF26325">
    <property type="entry name" value="YhjD"/>
    <property type="match status" value="1"/>
</dbReference>
<dbReference type="OrthoDB" id="2988956at2"/>
<sequence length="127" mass="15405">MTRIPEKDRDIMEKAIYLPMVLTILNRDIGVVETSAFKLRKPYLELIEETMKVIQKEMAGVKRYMKQNSLRVERLKQDEAFTMYLFFYQGYEEQHNYFNPRIRNKVQELMIYYLFKRHSLQNAPANN</sequence>
<protein>
    <recommendedName>
        <fullName evidence="3">YhjD</fullName>
    </recommendedName>
</protein>
<organism evidence="1 2">
    <name type="scientific">Mesobacillus foraminis</name>
    <dbReference type="NCBI Taxonomy" id="279826"/>
    <lineage>
        <taxon>Bacteria</taxon>
        <taxon>Bacillati</taxon>
        <taxon>Bacillota</taxon>
        <taxon>Bacilli</taxon>
        <taxon>Bacillales</taxon>
        <taxon>Bacillaceae</taxon>
        <taxon>Mesobacillus</taxon>
    </lineage>
</organism>
<gene>
    <name evidence="1" type="ORF">EV146_101276</name>
</gene>
<proteinExistence type="predicted"/>
<name>A0A4R2BLJ8_9BACI</name>
<dbReference type="InterPro" id="IPR058600">
    <property type="entry name" value="YhjD-like"/>
</dbReference>
<evidence type="ECO:0000313" key="2">
    <source>
        <dbReference type="Proteomes" id="UP000295689"/>
    </source>
</evidence>
<keyword evidence="2" id="KW-1185">Reference proteome</keyword>
<dbReference type="AlphaFoldDB" id="A0A4R2BLJ8"/>
<evidence type="ECO:0000313" key="1">
    <source>
        <dbReference type="EMBL" id="TCN27946.1"/>
    </source>
</evidence>
<reference evidence="1 2" key="1">
    <citation type="journal article" date="2015" name="Stand. Genomic Sci.">
        <title>Genomic Encyclopedia of Bacterial and Archaeal Type Strains, Phase III: the genomes of soil and plant-associated and newly described type strains.</title>
        <authorList>
            <person name="Whitman W.B."/>
            <person name="Woyke T."/>
            <person name="Klenk H.P."/>
            <person name="Zhou Y."/>
            <person name="Lilburn T.G."/>
            <person name="Beck B.J."/>
            <person name="De Vos P."/>
            <person name="Vandamme P."/>
            <person name="Eisen J.A."/>
            <person name="Garrity G."/>
            <person name="Hugenholtz P."/>
            <person name="Kyrpides N.C."/>
        </authorList>
    </citation>
    <scope>NUCLEOTIDE SEQUENCE [LARGE SCALE GENOMIC DNA]</scope>
    <source>
        <strain evidence="1 2">CV53</strain>
    </source>
</reference>
<dbReference type="Proteomes" id="UP000295689">
    <property type="component" value="Unassembled WGS sequence"/>
</dbReference>
<evidence type="ECO:0008006" key="3">
    <source>
        <dbReference type="Google" id="ProtNLM"/>
    </source>
</evidence>
<dbReference type="EMBL" id="SLVV01000001">
    <property type="protein sequence ID" value="TCN27946.1"/>
    <property type="molecule type" value="Genomic_DNA"/>
</dbReference>
<dbReference type="RefSeq" id="WP_121609656.1">
    <property type="nucleotide sequence ID" value="NZ_CP033044.1"/>
</dbReference>